<evidence type="ECO:0000256" key="1">
    <source>
        <dbReference type="ARBA" id="ARBA00004651"/>
    </source>
</evidence>
<keyword evidence="5 7" id="KW-0472">Membrane</keyword>
<evidence type="ECO:0000256" key="5">
    <source>
        <dbReference type="ARBA" id="ARBA00023136"/>
    </source>
</evidence>
<accession>A0A4Z1E6D6</accession>
<dbReference type="OrthoDB" id="9342687at2"/>
<feature type="region of interest" description="Disordered" evidence="6">
    <location>
        <begin position="1"/>
        <end position="23"/>
    </location>
</feature>
<reference evidence="9 10" key="1">
    <citation type="submission" date="2018-11" db="EMBL/GenBank/DDBJ databases">
        <title>Complete genome sequencing of the Actinobacteria Serinibacter sp. K3-2.</title>
        <authorList>
            <person name="Rakitin A.L."/>
            <person name="Beletsky A.V."/>
            <person name="Mardanov A.V."/>
            <person name="Ravin N.V."/>
            <person name="Gromova A.S."/>
            <person name="Filippova S.N."/>
            <person name="Gal'Chenko V.F."/>
        </authorList>
    </citation>
    <scope>NUCLEOTIDE SEQUENCE [LARGE SCALE GENOMIC DNA]</scope>
    <source>
        <strain evidence="9 10">K3-2</strain>
    </source>
</reference>
<dbReference type="AlphaFoldDB" id="A0A4Z1E6D6"/>
<evidence type="ECO:0000259" key="8">
    <source>
        <dbReference type="Pfam" id="PF12823"/>
    </source>
</evidence>
<sequence length="145" mass="15788">MSQAAPSSATPDAGGETAPFAKDAPRTRKPFQRYRVMAFITGGFLLLLCVEMVLKYVLRVDGVDAVLGWVPFVHGWIYVVYIVTAFDVWSKARWGFGRIVIMVLGGVVPVLSFVVEARASRWPVEVARAVPVRVVPPSGHDAGTS</sequence>
<proteinExistence type="predicted"/>
<evidence type="ECO:0000256" key="3">
    <source>
        <dbReference type="ARBA" id="ARBA00022692"/>
    </source>
</evidence>
<feature type="compositionally biased region" description="Polar residues" evidence="6">
    <location>
        <begin position="1"/>
        <end position="10"/>
    </location>
</feature>
<feature type="domain" description="DUF3817" evidence="8">
    <location>
        <begin position="32"/>
        <end position="121"/>
    </location>
</feature>
<dbReference type="InterPro" id="IPR023845">
    <property type="entry name" value="DUF3817_TM"/>
</dbReference>
<feature type="transmembrane region" description="Helical" evidence="7">
    <location>
        <begin position="96"/>
        <end position="115"/>
    </location>
</feature>
<evidence type="ECO:0000313" key="10">
    <source>
        <dbReference type="Proteomes" id="UP000297318"/>
    </source>
</evidence>
<comment type="caution">
    <text evidence="9">The sequence shown here is derived from an EMBL/GenBank/DDBJ whole genome shotgun (WGS) entry which is preliminary data.</text>
</comment>
<evidence type="ECO:0000256" key="7">
    <source>
        <dbReference type="SAM" id="Phobius"/>
    </source>
</evidence>
<evidence type="ECO:0000313" key="9">
    <source>
        <dbReference type="EMBL" id="TGO06262.1"/>
    </source>
</evidence>
<keyword evidence="2" id="KW-1003">Cell membrane</keyword>
<keyword evidence="4 7" id="KW-1133">Transmembrane helix</keyword>
<dbReference type="Proteomes" id="UP000297318">
    <property type="component" value="Unassembled WGS sequence"/>
</dbReference>
<feature type="transmembrane region" description="Helical" evidence="7">
    <location>
        <begin position="36"/>
        <end position="54"/>
    </location>
</feature>
<organism evidence="9 10">
    <name type="scientific">Serinibacter arcticus</name>
    <dbReference type="NCBI Taxonomy" id="1655435"/>
    <lineage>
        <taxon>Bacteria</taxon>
        <taxon>Bacillati</taxon>
        <taxon>Actinomycetota</taxon>
        <taxon>Actinomycetes</taxon>
        <taxon>Micrococcales</taxon>
        <taxon>Beutenbergiaceae</taxon>
        <taxon>Serinibacter</taxon>
    </lineage>
</organism>
<dbReference type="PANTHER" id="PTHR40077:SF2">
    <property type="entry name" value="MEMBRANE PROTEIN"/>
    <property type="match status" value="1"/>
</dbReference>
<dbReference type="Pfam" id="PF12823">
    <property type="entry name" value="DUF3817"/>
    <property type="match status" value="1"/>
</dbReference>
<protein>
    <submittedName>
        <fullName evidence="9">Putative membrane protein</fullName>
    </submittedName>
</protein>
<dbReference type="NCBIfam" id="TIGR03954">
    <property type="entry name" value="integ_memb_HG"/>
    <property type="match status" value="1"/>
</dbReference>
<keyword evidence="3 7" id="KW-0812">Transmembrane</keyword>
<keyword evidence="10" id="KW-1185">Reference proteome</keyword>
<dbReference type="GO" id="GO:0005886">
    <property type="term" value="C:plasma membrane"/>
    <property type="evidence" value="ECO:0007669"/>
    <property type="project" value="UniProtKB-SubCell"/>
</dbReference>
<gene>
    <name evidence="9" type="ORF">SERN_0454</name>
</gene>
<dbReference type="PANTHER" id="PTHR40077">
    <property type="entry name" value="MEMBRANE PROTEIN-RELATED"/>
    <property type="match status" value="1"/>
</dbReference>
<name>A0A4Z1E6D6_9MICO</name>
<comment type="subcellular location">
    <subcellularLocation>
        <location evidence="1">Cell membrane</location>
        <topology evidence="1">Multi-pass membrane protein</topology>
    </subcellularLocation>
</comment>
<dbReference type="RefSeq" id="WP_135848494.1">
    <property type="nucleotide sequence ID" value="NZ_RHPJ01000001.1"/>
</dbReference>
<feature type="transmembrane region" description="Helical" evidence="7">
    <location>
        <begin position="66"/>
        <end position="89"/>
    </location>
</feature>
<evidence type="ECO:0000256" key="4">
    <source>
        <dbReference type="ARBA" id="ARBA00022989"/>
    </source>
</evidence>
<evidence type="ECO:0000256" key="6">
    <source>
        <dbReference type="SAM" id="MobiDB-lite"/>
    </source>
</evidence>
<dbReference type="EMBL" id="RHPJ01000001">
    <property type="protein sequence ID" value="TGO06262.1"/>
    <property type="molecule type" value="Genomic_DNA"/>
</dbReference>
<evidence type="ECO:0000256" key="2">
    <source>
        <dbReference type="ARBA" id="ARBA00022475"/>
    </source>
</evidence>